<keyword evidence="6" id="KW-0238">DNA-binding</keyword>
<dbReference type="InterPro" id="IPR003738">
    <property type="entry name" value="SRAP"/>
</dbReference>
<evidence type="ECO:0000256" key="6">
    <source>
        <dbReference type="ARBA" id="ARBA00023125"/>
    </source>
</evidence>
<dbReference type="EC" id="3.4.-.-" evidence="8"/>
<evidence type="ECO:0000256" key="1">
    <source>
        <dbReference type="ARBA" id="ARBA00008136"/>
    </source>
</evidence>
<evidence type="ECO:0000313" key="9">
    <source>
        <dbReference type="EMBL" id="AZT89373.1"/>
    </source>
</evidence>
<dbReference type="GO" id="GO:0016829">
    <property type="term" value="F:lyase activity"/>
    <property type="evidence" value="ECO:0007669"/>
    <property type="project" value="UniProtKB-KW"/>
</dbReference>
<evidence type="ECO:0000256" key="4">
    <source>
        <dbReference type="ARBA" id="ARBA00022801"/>
    </source>
</evidence>
<dbReference type="GO" id="GO:0106300">
    <property type="term" value="P:protein-DNA covalent cross-linking repair"/>
    <property type="evidence" value="ECO:0007669"/>
    <property type="project" value="InterPro"/>
</dbReference>
<dbReference type="Gene3D" id="3.90.1680.10">
    <property type="entry name" value="SOS response associated peptidase-like"/>
    <property type="match status" value="1"/>
</dbReference>
<dbReference type="GO" id="GO:0003697">
    <property type="term" value="F:single-stranded DNA binding"/>
    <property type="evidence" value="ECO:0007669"/>
    <property type="project" value="InterPro"/>
</dbReference>
<keyword evidence="10" id="KW-1185">Reference proteome</keyword>
<dbReference type="Pfam" id="PF02586">
    <property type="entry name" value="SRAP"/>
    <property type="match status" value="1"/>
</dbReference>
<evidence type="ECO:0000256" key="8">
    <source>
        <dbReference type="RuleBase" id="RU364100"/>
    </source>
</evidence>
<sequence>MCGRYLFLPDEQIEEIKNILQRINQKFYGTPFLDKLKIGEIFPTELVPVVVASEDGKDATIARWGLPIEGKKQVIINARAETLLEKWTFKKIAHQRCLVPAVGFYEWQKQDDSKQKLLIKPQDRSLFYMAGLYEKINLGDDTEIDAFVIITTQPNFQIKPIHDRMPVVLKKEYEDLWLFEKGDEKILRKLFETVLKPYEGEMEIERINE</sequence>
<dbReference type="GO" id="GO:0008233">
    <property type="term" value="F:peptidase activity"/>
    <property type="evidence" value="ECO:0007669"/>
    <property type="project" value="UniProtKB-KW"/>
</dbReference>
<dbReference type="KEGG" id="ccha:ELD05_00985"/>
<proteinExistence type="inferred from homology"/>
<dbReference type="SUPFAM" id="SSF143081">
    <property type="entry name" value="BB1717-like"/>
    <property type="match status" value="1"/>
</dbReference>
<reference evidence="9 10" key="1">
    <citation type="submission" date="2018-12" db="EMBL/GenBank/DDBJ databases">
        <title>Genome sequence from the cellulolytic species, Caldicellulosiruptor changbaiensis.</title>
        <authorList>
            <person name="Blumer-Schuette S.E."/>
            <person name="Mendoza C."/>
        </authorList>
    </citation>
    <scope>NUCLEOTIDE SEQUENCE [LARGE SCALE GENOMIC DNA]</scope>
    <source>
        <strain evidence="9 10">CBS-Z</strain>
    </source>
</reference>
<evidence type="ECO:0000313" key="10">
    <source>
        <dbReference type="Proteomes" id="UP000282930"/>
    </source>
</evidence>
<evidence type="ECO:0000256" key="2">
    <source>
        <dbReference type="ARBA" id="ARBA00022670"/>
    </source>
</evidence>
<dbReference type="PANTHER" id="PTHR13604:SF0">
    <property type="entry name" value="ABASIC SITE PROCESSING PROTEIN HMCES"/>
    <property type="match status" value="1"/>
</dbReference>
<keyword evidence="5" id="KW-0190">Covalent protein-DNA linkage</keyword>
<dbReference type="InterPro" id="IPR036590">
    <property type="entry name" value="SRAP-like"/>
</dbReference>
<dbReference type="RefSeq" id="WP_127351003.1">
    <property type="nucleotide sequence ID" value="NZ_CP034791.1"/>
</dbReference>
<keyword evidence="7" id="KW-0456">Lyase</keyword>
<dbReference type="AlphaFoldDB" id="A0A3T0D3V2"/>
<name>A0A3T0D3V2_9FIRM</name>
<organism evidence="9 10">
    <name type="scientific">Caldicellulosiruptor changbaiensis</name>
    <dbReference type="NCBI Taxonomy" id="1222016"/>
    <lineage>
        <taxon>Bacteria</taxon>
        <taxon>Bacillati</taxon>
        <taxon>Bacillota</taxon>
        <taxon>Bacillota incertae sedis</taxon>
        <taxon>Caldicellulosiruptorales</taxon>
        <taxon>Caldicellulosiruptoraceae</taxon>
        <taxon>Caldicellulosiruptor</taxon>
    </lineage>
</organism>
<gene>
    <name evidence="9" type="ORF">ELD05_00985</name>
</gene>
<keyword evidence="4 8" id="KW-0378">Hydrolase</keyword>
<evidence type="ECO:0000256" key="5">
    <source>
        <dbReference type="ARBA" id="ARBA00023124"/>
    </source>
</evidence>
<dbReference type="Proteomes" id="UP000282930">
    <property type="component" value="Chromosome"/>
</dbReference>
<comment type="similarity">
    <text evidence="1 8">Belongs to the SOS response-associated peptidase family.</text>
</comment>
<accession>A0A3T0D3V2</accession>
<dbReference type="GO" id="GO:0006508">
    <property type="term" value="P:proteolysis"/>
    <property type="evidence" value="ECO:0007669"/>
    <property type="project" value="UniProtKB-KW"/>
</dbReference>
<protein>
    <recommendedName>
        <fullName evidence="8">Abasic site processing protein</fullName>
        <ecNumber evidence="8">3.4.-.-</ecNumber>
    </recommendedName>
</protein>
<dbReference type="EMBL" id="CP034791">
    <property type="protein sequence ID" value="AZT89373.1"/>
    <property type="molecule type" value="Genomic_DNA"/>
</dbReference>
<dbReference type="PANTHER" id="PTHR13604">
    <property type="entry name" value="DC12-RELATED"/>
    <property type="match status" value="1"/>
</dbReference>
<evidence type="ECO:0000256" key="7">
    <source>
        <dbReference type="ARBA" id="ARBA00023239"/>
    </source>
</evidence>
<evidence type="ECO:0000256" key="3">
    <source>
        <dbReference type="ARBA" id="ARBA00022763"/>
    </source>
</evidence>
<keyword evidence="2 8" id="KW-0645">Protease</keyword>
<keyword evidence="3" id="KW-0227">DNA damage</keyword>